<comment type="caution">
    <text evidence="1">The sequence shown here is derived from an EMBL/GenBank/DDBJ whole genome shotgun (WGS) entry which is preliminary data.</text>
</comment>
<dbReference type="Proteomes" id="UP000812031">
    <property type="component" value="Unassembled WGS sequence"/>
</dbReference>
<proteinExistence type="predicted"/>
<dbReference type="RefSeq" id="WP_219316831.1">
    <property type="nucleotide sequence ID" value="NZ_JAHWYN010000005.1"/>
</dbReference>
<sequence length="239" mass="28029">MISTYIDPKKTGKVDKELFIKVINRYYPDSLANGILCIDLENEAYSNLLKFDSETFEFREASAQFTWMIKTVKKMCPNVKVGVYALPFRTYYANSHMNSRKLDAILSLSDYIFPSLYTMYPDSQIGKSRNQKYLRENLEFALDYGVRLNKPVVPFIWNLVHPSNKLYGGQLVSKEEVLQNITFIRNFKYKNKSVQGIVWWDPDHKSFSKMNKTDVKIEGKEPKYIQSELLKDYLDSFIK</sequence>
<evidence type="ECO:0000313" key="2">
    <source>
        <dbReference type="Proteomes" id="UP000812031"/>
    </source>
</evidence>
<name>A0ABS6XUJ7_9FLAO</name>
<gene>
    <name evidence="1" type="ORF">KZH69_07590</name>
</gene>
<evidence type="ECO:0000313" key="1">
    <source>
        <dbReference type="EMBL" id="MBW4360345.1"/>
    </source>
</evidence>
<organism evidence="1 2">
    <name type="scientific">Flavobacterium taihuense</name>
    <dbReference type="NCBI Taxonomy" id="2857508"/>
    <lineage>
        <taxon>Bacteria</taxon>
        <taxon>Pseudomonadati</taxon>
        <taxon>Bacteroidota</taxon>
        <taxon>Flavobacteriia</taxon>
        <taxon>Flavobacteriales</taxon>
        <taxon>Flavobacteriaceae</taxon>
        <taxon>Flavobacterium</taxon>
    </lineage>
</organism>
<keyword evidence="2" id="KW-1185">Reference proteome</keyword>
<evidence type="ECO:0008006" key="3">
    <source>
        <dbReference type="Google" id="ProtNLM"/>
    </source>
</evidence>
<protein>
    <recommendedName>
        <fullName evidence="3">Hyaluronidase</fullName>
    </recommendedName>
</protein>
<reference evidence="1 2" key="1">
    <citation type="submission" date="2021-07" db="EMBL/GenBank/DDBJ databases">
        <title>Flavobacterium sp. nov. isolated from sediment on the Taihu Lake.</title>
        <authorList>
            <person name="Qu J.-H."/>
        </authorList>
    </citation>
    <scope>NUCLEOTIDE SEQUENCE [LARGE SCALE GENOMIC DNA]</scope>
    <source>
        <strain evidence="1 2">NAS39</strain>
    </source>
</reference>
<accession>A0ABS6XUJ7</accession>
<dbReference type="EMBL" id="JAHWYN010000005">
    <property type="protein sequence ID" value="MBW4360345.1"/>
    <property type="molecule type" value="Genomic_DNA"/>
</dbReference>